<name>A0A934S6G6_9BACT</name>
<evidence type="ECO:0000256" key="1">
    <source>
        <dbReference type="ARBA" id="ARBA00008779"/>
    </source>
</evidence>
<keyword evidence="4" id="KW-0106">Calcium</keyword>
<evidence type="ECO:0000256" key="5">
    <source>
        <dbReference type="SAM" id="SignalP"/>
    </source>
</evidence>
<keyword evidence="3" id="KW-0378">Hydrolase</keyword>
<organism evidence="7 8">
    <name type="scientific">Pelagicoccus mobilis</name>
    <dbReference type="NCBI Taxonomy" id="415221"/>
    <lineage>
        <taxon>Bacteria</taxon>
        <taxon>Pseudomonadati</taxon>
        <taxon>Verrucomicrobiota</taxon>
        <taxon>Opitutia</taxon>
        <taxon>Puniceicoccales</taxon>
        <taxon>Pelagicoccaceae</taxon>
        <taxon>Pelagicoccus</taxon>
    </lineage>
</organism>
<reference evidence="7" key="1">
    <citation type="submission" date="2021-01" db="EMBL/GenBank/DDBJ databases">
        <title>Modified the classification status of verrucomicrobia.</title>
        <authorList>
            <person name="Feng X."/>
        </authorList>
    </citation>
    <scope>NUCLEOTIDE SEQUENCE</scope>
    <source>
        <strain evidence="7">KCTC 13126</strain>
    </source>
</reference>
<dbReference type="Pfam" id="PF00884">
    <property type="entry name" value="Sulfatase"/>
    <property type="match status" value="1"/>
</dbReference>
<feature type="chain" id="PRO_5037727069" evidence="5">
    <location>
        <begin position="23"/>
        <end position="595"/>
    </location>
</feature>
<dbReference type="PANTHER" id="PTHR42693:SF53">
    <property type="entry name" value="ENDO-4-O-SULFATASE"/>
    <property type="match status" value="1"/>
</dbReference>
<proteinExistence type="inferred from homology"/>
<dbReference type="InterPro" id="IPR017850">
    <property type="entry name" value="Alkaline_phosphatase_core_sf"/>
</dbReference>
<keyword evidence="5" id="KW-0732">Signal</keyword>
<dbReference type="GO" id="GO:0046872">
    <property type="term" value="F:metal ion binding"/>
    <property type="evidence" value="ECO:0007669"/>
    <property type="project" value="UniProtKB-KW"/>
</dbReference>
<dbReference type="GO" id="GO:0004065">
    <property type="term" value="F:arylsulfatase activity"/>
    <property type="evidence" value="ECO:0007669"/>
    <property type="project" value="TreeGrafter"/>
</dbReference>
<evidence type="ECO:0000256" key="4">
    <source>
        <dbReference type="ARBA" id="ARBA00022837"/>
    </source>
</evidence>
<evidence type="ECO:0000313" key="8">
    <source>
        <dbReference type="Proteomes" id="UP000617628"/>
    </source>
</evidence>
<comment type="caution">
    <text evidence="7">The sequence shown here is derived from an EMBL/GenBank/DDBJ whole genome shotgun (WGS) entry which is preliminary data.</text>
</comment>
<dbReference type="PROSITE" id="PS00523">
    <property type="entry name" value="SULFATASE_1"/>
    <property type="match status" value="1"/>
</dbReference>
<evidence type="ECO:0000256" key="3">
    <source>
        <dbReference type="ARBA" id="ARBA00022801"/>
    </source>
</evidence>
<dbReference type="RefSeq" id="WP_200358049.1">
    <property type="nucleotide sequence ID" value="NZ_JAENIL010000059.1"/>
</dbReference>
<dbReference type="Gene3D" id="3.40.720.10">
    <property type="entry name" value="Alkaline Phosphatase, subunit A"/>
    <property type="match status" value="1"/>
</dbReference>
<dbReference type="FunFam" id="3.40.720.10:FF:000070">
    <property type="entry name" value="Arylsulfatase A"/>
    <property type="match status" value="1"/>
</dbReference>
<dbReference type="InterPro" id="IPR000917">
    <property type="entry name" value="Sulfatase_N"/>
</dbReference>
<keyword evidence="8" id="KW-1185">Reference proteome</keyword>
<dbReference type="InterPro" id="IPR024607">
    <property type="entry name" value="Sulfatase_CS"/>
</dbReference>
<dbReference type="Gene3D" id="3.30.1120.10">
    <property type="match status" value="1"/>
</dbReference>
<dbReference type="Proteomes" id="UP000617628">
    <property type="component" value="Unassembled WGS sequence"/>
</dbReference>
<gene>
    <name evidence="7" type="ORF">JIN87_23215</name>
</gene>
<dbReference type="PANTHER" id="PTHR42693">
    <property type="entry name" value="ARYLSULFATASE FAMILY MEMBER"/>
    <property type="match status" value="1"/>
</dbReference>
<evidence type="ECO:0000259" key="6">
    <source>
        <dbReference type="Pfam" id="PF00884"/>
    </source>
</evidence>
<dbReference type="AlphaFoldDB" id="A0A934S6G6"/>
<dbReference type="InterPro" id="IPR050738">
    <property type="entry name" value="Sulfatase"/>
</dbReference>
<dbReference type="CDD" id="cd16146">
    <property type="entry name" value="ARS_like"/>
    <property type="match status" value="1"/>
</dbReference>
<sequence length="595" mass="66916">MTRLLLTALLSLLAAYSSLLHAAAAGKQPNVILILTDDQGIGDIGCHGNPWLKTPHLDTFYEESIRLTDFHVSPLCTPTRAAIMTGRYPINNGTWATFKGRDALLEGTKTMADLFKKNGYTTGLFGKWHLGDNYPVRPTDSGFDVAVHHLAGGVGELSDYWGNSYFDDVYYVNNEAKQFEGYCTDVFFEEAMKFIKKNKNKPFFAYIPTNAPHDPLIVAEKYAAPYRHLEGDKIISAELYGMIANIDENFGKFRTFLKKEKLENNTILIFMSDNGSRFGYAPDGSLGFNAGFRGIKGNNLEGGHRVPFFIQWPDGKIEGGKDIEELAAHVDLLPTLAKLCGFAVPQEMPIDGVDVSSLLLQENAKLPKRTVFLHNNQDWRPPHETQGSAVMSGDWRLINGQKLFDIRQDPMQKKDLAAQYPELVKQLRRENRQFVQASKQNPEYKELPVNVIGNPAQHEIKLTIQHAIGEGGGIWKPEQVSAGMKNSNNKHALRIDRAGEYVIELRRWPKECTGPILGVPEKNPKDLYDYQTINPDKARIQIANQILESEIGPHDEAVVFRVRLETGKTILTNDFIEGKKQYGVYYTYIRPAKNP</sequence>
<dbReference type="EMBL" id="JAENIL010000059">
    <property type="protein sequence ID" value="MBK1879813.1"/>
    <property type="molecule type" value="Genomic_DNA"/>
</dbReference>
<accession>A0A934S6G6</accession>
<dbReference type="SUPFAM" id="SSF53649">
    <property type="entry name" value="Alkaline phosphatase-like"/>
    <property type="match status" value="1"/>
</dbReference>
<feature type="signal peptide" evidence="5">
    <location>
        <begin position="1"/>
        <end position="22"/>
    </location>
</feature>
<evidence type="ECO:0000256" key="2">
    <source>
        <dbReference type="ARBA" id="ARBA00022723"/>
    </source>
</evidence>
<protein>
    <submittedName>
        <fullName evidence="7">Arylsulfatase</fullName>
    </submittedName>
</protein>
<comment type="similarity">
    <text evidence="1">Belongs to the sulfatase family.</text>
</comment>
<feature type="domain" description="Sulfatase N-terminal" evidence="6">
    <location>
        <begin position="29"/>
        <end position="341"/>
    </location>
</feature>
<evidence type="ECO:0000313" key="7">
    <source>
        <dbReference type="EMBL" id="MBK1879813.1"/>
    </source>
</evidence>
<keyword evidence="2" id="KW-0479">Metal-binding</keyword>